<protein>
    <submittedName>
        <fullName evidence="1">Uncharacterized protein</fullName>
    </submittedName>
</protein>
<sequence>MPGAGTLNVRAARPRHWAASAFLAVLGMVALRSNGFSATAHRATMRAHSSTSLLPLYGLYVPVPGERNTLLSRDILRVRERSRCSGIPYSTLSCAGHTADCSNVRLCWCARSAALHASRSEPLGTSHSISFRVVHYPTGRFGHGTLVELYIYQYHALRASCAVTRARRMLFSLAQWPCNWAHRRVPSPRSYPRLLAVDRRDHASPRSLIMTAGSVLRPTSSSASIDAILNAFVATRSRSGHPRL</sequence>
<dbReference type="AlphaFoldDB" id="A0A1C7LXR7"/>
<dbReference type="Proteomes" id="UP000092993">
    <property type="component" value="Unassembled WGS sequence"/>
</dbReference>
<organism evidence="1 2">
    <name type="scientific">Grifola frondosa</name>
    <name type="common">Maitake</name>
    <name type="synonym">Polyporus frondosus</name>
    <dbReference type="NCBI Taxonomy" id="5627"/>
    <lineage>
        <taxon>Eukaryota</taxon>
        <taxon>Fungi</taxon>
        <taxon>Dikarya</taxon>
        <taxon>Basidiomycota</taxon>
        <taxon>Agaricomycotina</taxon>
        <taxon>Agaricomycetes</taxon>
        <taxon>Polyporales</taxon>
        <taxon>Grifolaceae</taxon>
        <taxon>Grifola</taxon>
    </lineage>
</organism>
<dbReference type="EMBL" id="LUGG01000023">
    <property type="protein sequence ID" value="OBZ67604.1"/>
    <property type="molecule type" value="Genomic_DNA"/>
</dbReference>
<evidence type="ECO:0000313" key="2">
    <source>
        <dbReference type="Proteomes" id="UP000092993"/>
    </source>
</evidence>
<reference evidence="1 2" key="1">
    <citation type="submission" date="2016-03" db="EMBL/GenBank/DDBJ databases">
        <title>Whole genome sequencing of Grifola frondosa 9006-11.</title>
        <authorList>
            <person name="Min B."/>
            <person name="Park H."/>
            <person name="Kim J.-G."/>
            <person name="Cho H."/>
            <person name="Oh Y.-L."/>
            <person name="Kong W.-S."/>
            <person name="Choi I.-G."/>
        </authorList>
    </citation>
    <scope>NUCLEOTIDE SEQUENCE [LARGE SCALE GENOMIC DNA]</scope>
    <source>
        <strain evidence="1 2">9006-11</strain>
    </source>
</reference>
<evidence type="ECO:0000313" key="1">
    <source>
        <dbReference type="EMBL" id="OBZ67604.1"/>
    </source>
</evidence>
<comment type="caution">
    <text evidence="1">The sequence shown here is derived from an EMBL/GenBank/DDBJ whole genome shotgun (WGS) entry which is preliminary data.</text>
</comment>
<proteinExistence type="predicted"/>
<name>A0A1C7LXR7_GRIFR</name>
<accession>A0A1C7LXR7</accession>
<keyword evidence="2" id="KW-1185">Reference proteome</keyword>
<gene>
    <name evidence="1" type="ORF">A0H81_12370</name>
</gene>